<protein>
    <submittedName>
        <fullName evidence="2">Hypothetical_protein</fullName>
    </submittedName>
</protein>
<keyword evidence="3" id="KW-1185">Reference proteome</keyword>
<organism evidence="1">
    <name type="scientific">Hexamita inflata</name>
    <dbReference type="NCBI Taxonomy" id="28002"/>
    <lineage>
        <taxon>Eukaryota</taxon>
        <taxon>Metamonada</taxon>
        <taxon>Diplomonadida</taxon>
        <taxon>Hexamitidae</taxon>
        <taxon>Hexamitinae</taxon>
        <taxon>Hexamita</taxon>
    </lineage>
</organism>
<dbReference type="Proteomes" id="UP001642409">
    <property type="component" value="Unassembled WGS sequence"/>
</dbReference>
<dbReference type="EMBL" id="CATOUU010000834">
    <property type="protein sequence ID" value="CAI9952578.1"/>
    <property type="molecule type" value="Genomic_DNA"/>
</dbReference>
<dbReference type="EMBL" id="CAXDID020000018">
    <property type="protein sequence ID" value="CAL5985017.1"/>
    <property type="molecule type" value="Genomic_DNA"/>
</dbReference>
<evidence type="ECO:0000313" key="2">
    <source>
        <dbReference type="EMBL" id="CAL5985017.1"/>
    </source>
</evidence>
<proteinExistence type="predicted"/>
<accession>A0AA86QCZ4</accession>
<name>A0AA86QCZ4_9EUKA</name>
<gene>
    <name evidence="1" type="ORF">HINF_LOCUS40223</name>
    <name evidence="2" type="ORF">HINF_LOCUS8478</name>
</gene>
<comment type="caution">
    <text evidence="1">The sequence shown here is derived from an EMBL/GenBank/DDBJ whole genome shotgun (WGS) entry which is preliminary data.</text>
</comment>
<reference evidence="1" key="1">
    <citation type="submission" date="2023-06" db="EMBL/GenBank/DDBJ databases">
        <authorList>
            <person name="Kurt Z."/>
        </authorList>
    </citation>
    <scope>NUCLEOTIDE SEQUENCE</scope>
</reference>
<evidence type="ECO:0000313" key="3">
    <source>
        <dbReference type="Proteomes" id="UP001642409"/>
    </source>
</evidence>
<reference evidence="2 3" key="2">
    <citation type="submission" date="2024-07" db="EMBL/GenBank/DDBJ databases">
        <authorList>
            <person name="Akdeniz Z."/>
        </authorList>
    </citation>
    <scope>NUCLEOTIDE SEQUENCE [LARGE SCALE GENOMIC DNA]</scope>
</reference>
<dbReference type="AlphaFoldDB" id="A0AA86QCZ4"/>
<evidence type="ECO:0000313" key="1">
    <source>
        <dbReference type="EMBL" id="CAI9952578.1"/>
    </source>
</evidence>
<sequence length="119" mass="13701">MPTRFKLPQILSSSASSIDSVDTYTNLMQQHASKRVNSIQRFPNLQSCKSTDQLKMLAMKSSLEANTQKLHDLQAKVNHIQKCQVVAESNINQLQVNTQKLNQHIRCIIQFFAQHKLHW</sequence>